<evidence type="ECO:0000313" key="11">
    <source>
        <dbReference type="Proteomes" id="UP000472265"/>
    </source>
</evidence>
<comment type="subunit">
    <text evidence="2">Homodimer.</text>
</comment>
<sequence>MLLLGRLLPLCLLSLYGCMCQDHDDHPPAMFLAGPLTNNGEPSKEADPFDCSHPIPPGSWQYFESLQSRGVTHFKVPLSWAHLLPTGRSSQPQQAVVACYQTLLKQLLDAGLQPLVVLHGSTVPEVLRSRYGGWESKELKEMFQQYAEFVFREFGQMSDSWVTLSILDELRDAELQNALDAHSSVYRRYHQLFPVKGRRSIHLTITHACLFQKYTDFLAVKIQYDCTNGKNLAEELCNNTFSSFCFSRSHQSDKNRNNLQTSCLTTYCKTWSNFANMTSSERDTFLSELFPNGFQWATSSESFKVEGGWLEGGKGETIWDRFGHENKVFDNQTADLACDSYHKVDYDVYLLRGLHVNTYQFSISWARIFPSGFNDSHSKKGALYYDKLIDALIESGIQPVVTLYHWDLPQALQDKGGWTSAFIVEVFKDYADFCFSRFGDKVKTWNTFSSPWVVSHAGYGTGEHPPGVKDYVEASYQATHNMLKAHAEAWHVYNDKYRKTQGGEVGIALNSDWVEPMDPSRPEDIAAADCYLQFMLGWFAHPIFVNGDYPATLKTQIEQKINKCPLSVPARLPVFTPEERQRIKGTADFFGLNHYTSRLVSHSDGGCTPGPQGVGDFQAHVDPSWPSTASDWIYSAPWGLRRLLNYISTEYLTVTKVPIRITGNGMPTDYSGDTLNDTQRVQYMNSYINEALKAIFEDGVHLQRFTVQSLMDGFEGQQGYSQRFGLHHVNFEDPNRSRTPKQSAYFYAQVIKQNGFGSNKVPVFRGEKIQLSRRPTALSPSEVPSKSKVVWEKFSHQSNFQRKMYHYGTFPQGFSWGVSSSAYQIEGAWNTDGKGPSIWDTFTQKPGSIPANANGDVACDSYNRLEEDLYMLRALKVKSYRFSLSWSRIFPDGQRASLNQKGVDYYNRLIDGLLGYNITPMVILYHWDLPQDLQNLGGWDNVDMINIFNEYCDFCFATFGDRVKFWMTFNEPHTIAWSGYGLGKIPPNVKNPGVAPYRVAHNLIKAHATVYHTYDDKYRKTQGGLVSIALNADWVEPEDVNVPHEVVAADRALQFQLGWFAHPIFKTGDYPDAMKWQVGNKSELQDLPETRLPSFTEEEKNSIKGTADMFCVNHYTTKIVGHVAAWLSPPSYESDRDMTETEEPNSPTTAIDGQRAVAWGLRRLLNWIKEEYGDPDIYMTENGVATDNNVDDTDRVFYYKTYIDEALKAHNLDGVKVKGYIAMSLMDSFEWLSGYTVNFGLHYVNFEDPNRPRTPKCSAFYYHKILKDNGFPLPDEEKVLHGEFPEAFNWSTSSSAYQIEGGWRADGKGLSIWDLFSHTPEKTYDGHNGDIGCDSYNKIDEDVEVLKKLKVTHYRFSVSWPRVLPDGTNNHINEAGLNYYQRLLDALEAANIQPQLTLYHWDLPLALQKVGGWENETIVQRFRDYADVLFSRLGNRVKFWITLNEPWIVANLGYGYGSFAPGIVGKQYIATHNLIKAHAEAWHLYNDKYRATQGGLISITINSEWAEPRNPHKQEDVDAANRFMQFFIGWFAHPIFNGDYPKVMKTIIRQRSLAAGLPESRLPEFTPEEIKRIKGTHDFFGLNFYFAVLAFGYTPGDLQDYDSDRAVATMPDRTWLDTGSDWLKMTPFGLRKILKFIKDEYGNPPIYITENGVSERGAVDLNDVHRTYFYENYINQALKAVVLDGVDLRGYTAWSLMDNIEWAAGYSERFGLFFVNRSDPALPRIPKSSASRYTTIINCNGFPDPALGPHECLNLESAAVPVLPPNMVEFLGLKLTPHDAEVGLYVIFAFLLVAALGMIFVVYQLLKTRKNSKAALAETVKLERM</sequence>
<keyword evidence="8" id="KW-0812">Transmembrane</keyword>
<protein>
    <submittedName>
        <fullName evidence="10">Lactase</fullName>
    </submittedName>
</protein>
<reference evidence="10" key="3">
    <citation type="submission" date="2025-09" db="UniProtKB">
        <authorList>
            <consortium name="Ensembl"/>
        </authorList>
    </citation>
    <scope>IDENTIFICATION</scope>
</reference>
<feature type="transmembrane region" description="Helical" evidence="8">
    <location>
        <begin position="1782"/>
        <end position="1803"/>
    </location>
</feature>
<evidence type="ECO:0000256" key="8">
    <source>
        <dbReference type="SAM" id="Phobius"/>
    </source>
</evidence>
<dbReference type="OMA" id="GWRNETI"/>
<reference evidence="10" key="1">
    <citation type="submission" date="2021-04" db="EMBL/GenBank/DDBJ databases">
        <authorList>
            <consortium name="Wellcome Sanger Institute Data Sharing"/>
        </authorList>
    </citation>
    <scope>NUCLEOTIDE SEQUENCE [LARGE SCALE GENOMIC DNA]</scope>
</reference>
<dbReference type="PROSITE" id="PS00572">
    <property type="entry name" value="GLYCOSYL_HYDROL_F1_1"/>
    <property type="match status" value="1"/>
</dbReference>
<dbReference type="InParanoid" id="A0A671W0G0"/>
<keyword evidence="8" id="KW-1133">Transmembrane helix</keyword>
<feature type="chain" id="PRO_5025643159" evidence="9">
    <location>
        <begin position="21"/>
        <end position="1825"/>
    </location>
</feature>
<evidence type="ECO:0000313" key="10">
    <source>
        <dbReference type="Ensembl" id="ENSSAUP00010032094.1"/>
    </source>
</evidence>
<evidence type="ECO:0000256" key="9">
    <source>
        <dbReference type="SAM" id="SignalP"/>
    </source>
</evidence>
<keyword evidence="11" id="KW-1185">Reference proteome</keyword>
<dbReference type="Pfam" id="PF00232">
    <property type="entry name" value="Glyco_hydro_1"/>
    <property type="match status" value="4"/>
</dbReference>
<evidence type="ECO:0000256" key="6">
    <source>
        <dbReference type="PROSITE-ProRule" id="PRU10055"/>
    </source>
</evidence>
<reference evidence="10" key="2">
    <citation type="submission" date="2025-08" db="UniProtKB">
        <authorList>
            <consortium name="Ensembl"/>
        </authorList>
    </citation>
    <scope>IDENTIFICATION</scope>
</reference>
<evidence type="ECO:0000256" key="2">
    <source>
        <dbReference type="ARBA" id="ARBA00011738"/>
    </source>
</evidence>
<dbReference type="GO" id="GO:0005975">
    <property type="term" value="P:carbohydrate metabolic process"/>
    <property type="evidence" value="ECO:0007669"/>
    <property type="project" value="InterPro"/>
</dbReference>
<dbReference type="GeneTree" id="ENSGT00940000155324"/>
<dbReference type="Gene3D" id="3.20.20.80">
    <property type="entry name" value="Glycosidases"/>
    <property type="match status" value="4"/>
</dbReference>
<comment type="similarity">
    <text evidence="1">Belongs to the glycosyl hydrolase 1 family.</text>
</comment>
<dbReference type="SUPFAM" id="SSF51445">
    <property type="entry name" value="(Trans)glycosidases"/>
    <property type="match status" value="4"/>
</dbReference>
<dbReference type="PANTHER" id="PTHR10353">
    <property type="entry name" value="GLYCOSYL HYDROLASE"/>
    <property type="match status" value="1"/>
</dbReference>
<dbReference type="PANTHER" id="PTHR10353:SF38">
    <property type="entry name" value="LACTASE_PHLORIZIN HYDROLASE"/>
    <property type="match status" value="1"/>
</dbReference>
<name>A0A671W0G0_SPAAU</name>
<dbReference type="InterPro" id="IPR018120">
    <property type="entry name" value="Glyco_hydro_1_AS"/>
</dbReference>
<dbReference type="PRINTS" id="PR00131">
    <property type="entry name" value="GLHYDRLASE1"/>
</dbReference>
<dbReference type="InterPro" id="IPR017853">
    <property type="entry name" value="GH"/>
</dbReference>
<keyword evidence="9" id="KW-0732">Signal</keyword>
<keyword evidence="8" id="KW-0472">Membrane</keyword>
<dbReference type="Ensembl" id="ENSSAUT00010033807.1">
    <property type="protein sequence ID" value="ENSSAUP00010032094.1"/>
    <property type="gene ID" value="ENSSAUG00010013644.1"/>
</dbReference>
<evidence type="ECO:0000256" key="4">
    <source>
        <dbReference type="ARBA" id="ARBA00023180"/>
    </source>
</evidence>
<evidence type="ECO:0000256" key="1">
    <source>
        <dbReference type="ARBA" id="ARBA00010838"/>
    </source>
</evidence>
<evidence type="ECO:0000256" key="3">
    <source>
        <dbReference type="ARBA" id="ARBA00022801"/>
    </source>
</evidence>
<proteinExistence type="inferred from homology"/>
<dbReference type="Proteomes" id="UP000472265">
    <property type="component" value="Chromosome 9"/>
</dbReference>
<feature type="signal peptide" evidence="9">
    <location>
        <begin position="1"/>
        <end position="20"/>
    </location>
</feature>
<keyword evidence="5 7" id="KW-0326">Glycosidase</keyword>
<evidence type="ECO:0000256" key="7">
    <source>
        <dbReference type="RuleBase" id="RU004468"/>
    </source>
</evidence>
<dbReference type="FunFam" id="3.20.20.80:FF:000013">
    <property type="entry name" value="lactase-phlorizin hydrolase"/>
    <property type="match status" value="3"/>
</dbReference>
<keyword evidence="4" id="KW-0325">Glycoprotein</keyword>
<keyword evidence="3 7" id="KW-0378">Hydrolase</keyword>
<evidence type="ECO:0000256" key="5">
    <source>
        <dbReference type="ARBA" id="ARBA00023295"/>
    </source>
</evidence>
<dbReference type="PROSITE" id="PS51257">
    <property type="entry name" value="PROKAR_LIPOPROTEIN"/>
    <property type="match status" value="1"/>
</dbReference>
<feature type="active site" description="Nucleophile" evidence="6">
    <location>
        <position position="1650"/>
    </location>
</feature>
<dbReference type="FunCoup" id="A0A671W0G0">
    <property type="interactions" value="861"/>
</dbReference>
<organism evidence="10 11">
    <name type="scientific">Sparus aurata</name>
    <name type="common">Gilthead sea bream</name>
    <dbReference type="NCBI Taxonomy" id="8175"/>
    <lineage>
        <taxon>Eukaryota</taxon>
        <taxon>Metazoa</taxon>
        <taxon>Chordata</taxon>
        <taxon>Craniata</taxon>
        <taxon>Vertebrata</taxon>
        <taxon>Euteleostomi</taxon>
        <taxon>Actinopterygii</taxon>
        <taxon>Neopterygii</taxon>
        <taxon>Teleostei</taxon>
        <taxon>Neoteleostei</taxon>
        <taxon>Acanthomorphata</taxon>
        <taxon>Eupercaria</taxon>
        <taxon>Spariformes</taxon>
        <taxon>Sparidae</taxon>
        <taxon>Sparus</taxon>
    </lineage>
</organism>
<dbReference type="InterPro" id="IPR033132">
    <property type="entry name" value="GH_1_N_CS"/>
</dbReference>
<dbReference type="GO" id="GO:0004553">
    <property type="term" value="F:hydrolase activity, hydrolyzing O-glycosyl compounds"/>
    <property type="evidence" value="ECO:0007669"/>
    <property type="project" value="InterPro"/>
</dbReference>
<dbReference type="PROSITE" id="PS00653">
    <property type="entry name" value="GLYCOSYL_HYDROL_F1_2"/>
    <property type="match status" value="2"/>
</dbReference>
<accession>A0A671W0G0</accession>
<dbReference type="InterPro" id="IPR001360">
    <property type="entry name" value="Glyco_hydro_1"/>
</dbReference>
<gene>
    <name evidence="10" type="primary">LCT</name>
</gene>